<dbReference type="Proteomes" id="UP000070620">
    <property type="component" value="Unassembled WGS sequence"/>
</dbReference>
<evidence type="ECO:0000256" key="1">
    <source>
        <dbReference type="SAM" id="MobiDB-lite"/>
    </source>
</evidence>
<gene>
    <name evidence="2" type="ORF">AWW66_29145</name>
</gene>
<keyword evidence="3" id="KW-1185">Reference proteome</keyword>
<sequence length="72" mass="7485">MSALRWSIHASAQTLCTGLPAGLRQIAGLPQRTHGTGSPALPSRRQSREVGMMNLPFQAEKVGGGSGAVELS</sequence>
<dbReference type="EMBL" id="LRQV01000179">
    <property type="protein sequence ID" value="KXK58553.1"/>
    <property type="molecule type" value="Genomic_DNA"/>
</dbReference>
<evidence type="ECO:0000313" key="2">
    <source>
        <dbReference type="EMBL" id="KXK58553.1"/>
    </source>
</evidence>
<accession>A0A136PJM8</accession>
<protein>
    <submittedName>
        <fullName evidence="2">Uncharacterized protein</fullName>
    </submittedName>
</protein>
<dbReference type="AlphaFoldDB" id="A0A136PJM8"/>
<proteinExistence type="predicted"/>
<comment type="caution">
    <text evidence="2">The sequence shown here is derived from an EMBL/GenBank/DDBJ whole genome shotgun (WGS) entry which is preliminary data.</text>
</comment>
<organism evidence="2 3">
    <name type="scientific">Micromonospora rosaria</name>
    <dbReference type="NCBI Taxonomy" id="47874"/>
    <lineage>
        <taxon>Bacteria</taxon>
        <taxon>Bacillati</taxon>
        <taxon>Actinomycetota</taxon>
        <taxon>Actinomycetes</taxon>
        <taxon>Micromonosporales</taxon>
        <taxon>Micromonosporaceae</taxon>
        <taxon>Micromonospora</taxon>
    </lineage>
</organism>
<name>A0A136PJM8_9ACTN</name>
<evidence type="ECO:0000313" key="3">
    <source>
        <dbReference type="Proteomes" id="UP000070620"/>
    </source>
</evidence>
<reference evidence="2 3" key="1">
    <citation type="submission" date="2016-01" db="EMBL/GenBank/DDBJ databases">
        <title>Whole genome sequence and analysis of Micromonospora rosaria DSM 803, which can produce antibacterial substance rosamicin.</title>
        <authorList>
            <person name="Yang H."/>
            <person name="He X."/>
            <person name="Zhu D."/>
        </authorList>
    </citation>
    <scope>NUCLEOTIDE SEQUENCE [LARGE SCALE GENOMIC DNA]</scope>
    <source>
        <strain evidence="2 3">DSM 803</strain>
    </source>
</reference>
<feature type="region of interest" description="Disordered" evidence="1">
    <location>
        <begin position="29"/>
        <end position="51"/>
    </location>
</feature>